<sequence>MPRTKKSATVQEVQEPFPVLRLPPEIRNSIWRYAVVKEGDVIVEKHRCRSLGLRIPASRLRSGCELRLHREDDQRRLASTLAVAFTCRQVYLEVTLIYYCENTFYLPDRHETTTEFVRAIGSEKAASILSIRLGNTNPDCYHLDKKLAYFPCLKRLELLKNPYMMYPYNRSCCLVCISAVISYVQKHPTTVSICEGEVWGLQEWIYEAGRMRKLRELYEANAS</sequence>
<protein>
    <recommendedName>
        <fullName evidence="1">DUF7730 domain-containing protein</fullName>
    </recommendedName>
</protein>
<dbReference type="InterPro" id="IPR038883">
    <property type="entry name" value="AN11006-like"/>
</dbReference>
<evidence type="ECO:0000259" key="1">
    <source>
        <dbReference type="Pfam" id="PF24864"/>
    </source>
</evidence>
<keyword evidence="3" id="KW-1185">Reference proteome</keyword>
<dbReference type="Pfam" id="PF24864">
    <property type="entry name" value="DUF7730"/>
    <property type="match status" value="1"/>
</dbReference>
<comment type="caution">
    <text evidence="2">The sequence shown here is derived from an EMBL/GenBank/DDBJ whole genome shotgun (WGS) entry which is preliminary data.</text>
</comment>
<organism evidence="2 3">
    <name type="scientific">Imshaugia aleurites</name>
    <dbReference type="NCBI Taxonomy" id="172621"/>
    <lineage>
        <taxon>Eukaryota</taxon>
        <taxon>Fungi</taxon>
        <taxon>Dikarya</taxon>
        <taxon>Ascomycota</taxon>
        <taxon>Pezizomycotina</taxon>
        <taxon>Lecanoromycetes</taxon>
        <taxon>OSLEUM clade</taxon>
        <taxon>Lecanoromycetidae</taxon>
        <taxon>Lecanorales</taxon>
        <taxon>Lecanorineae</taxon>
        <taxon>Parmeliaceae</taxon>
        <taxon>Imshaugia</taxon>
    </lineage>
</organism>
<dbReference type="PANTHER" id="PTHR42085">
    <property type="entry name" value="F-BOX DOMAIN-CONTAINING PROTEIN"/>
    <property type="match status" value="1"/>
</dbReference>
<accession>A0A8H3IIB9</accession>
<dbReference type="EMBL" id="CAJPDT010000029">
    <property type="protein sequence ID" value="CAF9921955.1"/>
    <property type="molecule type" value="Genomic_DNA"/>
</dbReference>
<gene>
    <name evidence="2" type="ORF">IMSHALPRED_005296</name>
</gene>
<dbReference type="AlphaFoldDB" id="A0A8H3IIB9"/>
<dbReference type="OrthoDB" id="5419936at2759"/>
<reference evidence="2" key="1">
    <citation type="submission" date="2021-03" db="EMBL/GenBank/DDBJ databases">
        <authorList>
            <person name="Tagirdzhanova G."/>
        </authorList>
    </citation>
    <scope>NUCLEOTIDE SEQUENCE</scope>
</reference>
<name>A0A8H3IIB9_9LECA</name>
<dbReference type="InterPro" id="IPR056632">
    <property type="entry name" value="DUF7730"/>
</dbReference>
<proteinExistence type="predicted"/>
<dbReference type="Proteomes" id="UP000664534">
    <property type="component" value="Unassembled WGS sequence"/>
</dbReference>
<evidence type="ECO:0000313" key="3">
    <source>
        <dbReference type="Proteomes" id="UP000664534"/>
    </source>
</evidence>
<feature type="domain" description="DUF7730" evidence="1">
    <location>
        <begin position="21"/>
        <end position="134"/>
    </location>
</feature>
<dbReference type="PANTHER" id="PTHR42085:SF1">
    <property type="entry name" value="F-BOX DOMAIN-CONTAINING PROTEIN"/>
    <property type="match status" value="1"/>
</dbReference>
<evidence type="ECO:0000313" key="2">
    <source>
        <dbReference type="EMBL" id="CAF9921955.1"/>
    </source>
</evidence>